<gene>
    <name evidence="3" type="primary">gb05818</name>
    <name evidence="3" type="ORF">PR202_gb05818</name>
</gene>
<dbReference type="InterPro" id="IPR004493">
    <property type="entry name" value="Leu-tRNA-synth_Ia_arc/euk"/>
</dbReference>
<comment type="caution">
    <text evidence="3">The sequence shown here is derived from an EMBL/GenBank/DDBJ whole genome shotgun (WGS) entry which is preliminary data.</text>
</comment>
<dbReference type="Proteomes" id="UP001054889">
    <property type="component" value="Unassembled WGS sequence"/>
</dbReference>
<dbReference type="PANTHER" id="PTHR45794">
    <property type="entry name" value="LEUCYL-TRNA SYNTHETASE"/>
    <property type="match status" value="1"/>
</dbReference>
<dbReference type="GO" id="GO:0005524">
    <property type="term" value="F:ATP binding"/>
    <property type="evidence" value="ECO:0007669"/>
    <property type="project" value="InterPro"/>
</dbReference>
<accession>A0AAV5E6B7</accession>
<dbReference type="AlphaFoldDB" id="A0AAV5E6B7"/>
<feature type="domain" description="Leucine--tRNA ligase RagD-binding" evidence="2">
    <location>
        <begin position="47"/>
        <end position="122"/>
    </location>
</feature>
<reference evidence="3" key="1">
    <citation type="journal article" date="2018" name="DNA Res.">
        <title>Multiple hybrid de novo genome assembly of finger millet, an orphan allotetraploid crop.</title>
        <authorList>
            <person name="Hatakeyama M."/>
            <person name="Aluri S."/>
            <person name="Balachadran M.T."/>
            <person name="Sivarajan S.R."/>
            <person name="Patrignani A."/>
            <person name="Gruter S."/>
            <person name="Poveda L."/>
            <person name="Shimizu-Inatsugi R."/>
            <person name="Baeten J."/>
            <person name="Francoijs K.J."/>
            <person name="Nataraja K.N."/>
            <person name="Reddy Y.A.N."/>
            <person name="Phadnis S."/>
            <person name="Ravikumar R.L."/>
            <person name="Schlapbach R."/>
            <person name="Sreeman S.M."/>
            <person name="Shimizu K.K."/>
        </authorList>
    </citation>
    <scope>NUCLEOTIDE SEQUENCE</scope>
</reference>
<organism evidence="3 4">
    <name type="scientific">Eleusine coracana subsp. coracana</name>
    <dbReference type="NCBI Taxonomy" id="191504"/>
    <lineage>
        <taxon>Eukaryota</taxon>
        <taxon>Viridiplantae</taxon>
        <taxon>Streptophyta</taxon>
        <taxon>Embryophyta</taxon>
        <taxon>Tracheophyta</taxon>
        <taxon>Spermatophyta</taxon>
        <taxon>Magnoliopsida</taxon>
        <taxon>Liliopsida</taxon>
        <taxon>Poales</taxon>
        <taxon>Poaceae</taxon>
        <taxon>PACMAD clade</taxon>
        <taxon>Chloridoideae</taxon>
        <taxon>Cynodonteae</taxon>
        <taxon>Eleusininae</taxon>
        <taxon>Eleusine</taxon>
    </lineage>
</organism>
<dbReference type="GO" id="GO:0006429">
    <property type="term" value="P:leucyl-tRNA aminoacylation"/>
    <property type="evidence" value="ECO:0007669"/>
    <property type="project" value="InterPro"/>
</dbReference>
<sequence length="181" mass="20306">MKVDENNGTLAEARGLSGKKIKISKKGATPPPSVENKMSVGLIYVNEYYSGWKELCFRVLQSKFDSPERSFAPDQEIIEALKNCSIGQEMNLKQVQKLCMPFIRFKKDEAREVGTQALDLKLPFSEMDVLRENLELIRRQLGLEHVEVLSAFEVLSACDETAHAKAGENVKTAESESAVPW</sequence>
<name>A0AAV5E6B7_ELECO</name>
<dbReference type="InterPro" id="IPR055416">
    <property type="entry name" value="RBD_LARS1"/>
</dbReference>
<proteinExistence type="inferred from homology"/>
<dbReference type="EMBL" id="BQKI01000073">
    <property type="protein sequence ID" value="GJN18639.1"/>
    <property type="molecule type" value="Genomic_DNA"/>
</dbReference>
<reference evidence="3" key="2">
    <citation type="submission" date="2021-12" db="EMBL/GenBank/DDBJ databases">
        <title>Resequencing data analysis of finger millet.</title>
        <authorList>
            <person name="Hatakeyama M."/>
            <person name="Aluri S."/>
            <person name="Balachadran M.T."/>
            <person name="Sivarajan S.R."/>
            <person name="Poveda L."/>
            <person name="Shimizu-Inatsugi R."/>
            <person name="Schlapbach R."/>
            <person name="Sreeman S.M."/>
            <person name="Shimizu K.K."/>
        </authorList>
    </citation>
    <scope>NUCLEOTIDE SEQUENCE</scope>
</reference>
<evidence type="ECO:0000313" key="4">
    <source>
        <dbReference type="Proteomes" id="UP001054889"/>
    </source>
</evidence>
<evidence type="ECO:0000256" key="1">
    <source>
        <dbReference type="ARBA" id="ARBA00005594"/>
    </source>
</evidence>
<dbReference type="Pfam" id="PF24810">
    <property type="entry name" value="RBD_LARS1"/>
    <property type="match status" value="1"/>
</dbReference>
<comment type="similarity">
    <text evidence="1">Belongs to the class-I aminoacyl-tRNA synthetase family.</text>
</comment>
<dbReference type="PANTHER" id="PTHR45794:SF1">
    <property type="entry name" value="LEUCINE--TRNA LIGASE, CYTOPLASMIC"/>
    <property type="match status" value="1"/>
</dbReference>
<evidence type="ECO:0000259" key="2">
    <source>
        <dbReference type="Pfam" id="PF24810"/>
    </source>
</evidence>
<protein>
    <recommendedName>
        <fullName evidence="2">Leucine--tRNA ligase RagD-binding domain-containing protein</fullName>
    </recommendedName>
</protein>
<dbReference type="GO" id="GO:0004823">
    <property type="term" value="F:leucine-tRNA ligase activity"/>
    <property type="evidence" value="ECO:0007669"/>
    <property type="project" value="InterPro"/>
</dbReference>
<keyword evidence="4" id="KW-1185">Reference proteome</keyword>
<evidence type="ECO:0000313" key="3">
    <source>
        <dbReference type="EMBL" id="GJN18639.1"/>
    </source>
</evidence>